<proteinExistence type="predicted"/>
<dbReference type="Proteomes" id="UP000675881">
    <property type="component" value="Chromosome 7"/>
</dbReference>
<protein>
    <submittedName>
        <fullName evidence="1">(salmon louse) hypothetical protein</fullName>
    </submittedName>
</protein>
<evidence type="ECO:0000313" key="1">
    <source>
        <dbReference type="EMBL" id="CAF3005654.1"/>
    </source>
</evidence>
<gene>
    <name evidence="1" type="ORF">LSAA_12595</name>
</gene>
<dbReference type="AlphaFoldDB" id="A0A7R8HC29"/>
<dbReference type="EMBL" id="HG994586">
    <property type="protein sequence ID" value="CAF3005654.1"/>
    <property type="molecule type" value="Genomic_DNA"/>
</dbReference>
<accession>A0A7R8HC29</accession>
<name>A0A7R8HC29_LEPSM</name>
<organism evidence="1 2">
    <name type="scientific">Lepeophtheirus salmonis</name>
    <name type="common">Salmon louse</name>
    <name type="synonym">Caligus salmonis</name>
    <dbReference type="NCBI Taxonomy" id="72036"/>
    <lineage>
        <taxon>Eukaryota</taxon>
        <taxon>Metazoa</taxon>
        <taxon>Ecdysozoa</taxon>
        <taxon>Arthropoda</taxon>
        <taxon>Crustacea</taxon>
        <taxon>Multicrustacea</taxon>
        <taxon>Hexanauplia</taxon>
        <taxon>Copepoda</taxon>
        <taxon>Siphonostomatoida</taxon>
        <taxon>Caligidae</taxon>
        <taxon>Lepeophtheirus</taxon>
    </lineage>
</organism>
<sequence length="102" mass="11625">MHLKKLKLHFLMWSLDTPISSLDERFQSLGEVNNTSSVLHEITNLGREDLLRKCQPLSTALTNASEPNIDGIALTQEIEYFPPLPSNNMMRMEILAFLHTNC</sequence>
<evidence type="ECO:0000313" key="2">
    <source>
        <dbReference type="Proteomes" id="UP000675881"/>
    </source>
</evidence>
<reference evidence="1" key="1">
    <citation type="submission" date="2021-02" db="EMBL/GenBank/DDBJ databases">
        <authorList>
            <person name="Bekaert M."/>
        </authorList>
    </citation>
    <scope>NUCLEOTIDE SEQUENCE</scope>
    <source>
        <strain evidence="1">IoA-00</strain>
    </source>
</reference>
<keyword evidence="2" id="KW-1185">Reference proteome</keyword>